<organism evidence="1 2">
    <name type="scientific">Xenopus laevis</name>
    <name type="common">African clawed frog</name>
    <dbReference type="NCBI Taxonomy" id="8355"/>
    <lineage>
        <taxon>Eukaryota</taxon>
        <taxon>Metazoa</taxon>
        <taxon>Chordata</taxon>
        <taxon>Craniata</taxon>
        <taxon>Vertebrata</taxon>
        <taxon>Euteleostomi</taxon>
        <taxon>Amphibia</taxon>
        <taxon>Batrachia</taxon>
        <taxon>Anura</taxon>
        <taxon>Pipoidea</taxon>
        <taxon>Pipidae</taxon>
        <taxon>Xenopodinae</taxon>
        <taxon>Xenopus</taxon>
        <taxon>Xenopus</taxon>
    </lineage>
</organism>
<evidence type="ECO:0000313" key="2">
    <source>
        <dbReference type="Proteomes" id="UP000694892"/>
    </source>
</evidence>
<reference evidence="2" key="1">
    <citation type="journal article" date="2016" name="Nature">
        <title>Genome evolution in the allotetraploid frog Xenopus laevis.</title>
        <authorList>
            <person name="Session A.M."/>
            <person name="Uno Y."/>
            <person name="Kwon T."/>
            <person name="Chapman J.A."/>
            <person name="Toyoda A."/>
            <person name="Takahashi S."/>
            <person name="Fukui A."/>
            <person name="Hikosaka A."/>
            <person name="Suzuki A."/>
            <person name="Kondo M."/>
            <person name="van Heeringen S.J."/>
            <person name="Quigley I."/>
            <person name="Heinz S."/>
            <person name="Ogino H."/>
            <person name="Ochi H."/>
            <person name="Hellsten U."/>
            <person name="Lyons J.B."/>
            <person name="Simakov O."/>
            <person name="Putnam N."/>
            <person name="Stites J."/>
            <person name="Kuroki Y."/>
            <person name="Tanaka T."/>
            <person name="Michiue T."/>
            <person name="Watanabe M."/>
            <person name="Bogdanovic O."/>
            <person name="Lister R."/>
            <person name="Georgiou G."/>
            <person name="Paranjpe S.S."/>
            <person name="van Kruijsbergen I."/>
            <person name="Shu S."/>
            <person name="Carlson J."/>
            <person name="Kinoshita T."/>
            <person name="Ohta Y."/>
            <person name="Mawaribuchi S."/>
            <person name="Jenkins J."/>
            <person name="Grimwood J."/>
            <person name="Schmutz J."/>
            <person name="Mitros T."/>
            <person name="Mozaffari S.V."/>
            <person name="Suzuki Y."/>
            <person name="Haramoto Y."/>
            <person name="Yamamoto T.S."/>
            <person name="Takagi C."/>
            <person name="Heald R."/>
            <person name="Miller K."/>
            <person name="Haudenschild C."/>
            <person name="Kitzman J."/>
            <person name="Nakayama T."/>
            <person name="Izutsu Y."/>
            <person name="Robert J."/>
            <person name="Fortriede J."/>
            <person name="Burns K."/>
            <person name="Lotay V."/>
            <person name="Karimi K."/>
            <person name="Yasuoka Y."/>
            <person name="Dichmann D.S."/>
            <person name="Flajnik M.F."/>
            <person name="Houston D.W."/>
            <person name="Shendure J."/>
            <person name="DuPasquier L."/>
            <person name="Vize P.D."/>
            <person name="Zorn A.M."/>
            <person name="Ito M."/>
            <person name="Marcotte E.M."/>
            <person name="Wallingford J.B."/>
            <person name="Ito Y."/>
            <person name="Asashima M."/>
            <person name="Ueno N."/>
            <person name="Matsuda Y."/>
            <person name="Veenstra G.J."/>
            <person name="Fujiyama A."/>
            <person name="Harland R.M."/>
            <person name="Taira M."/>
            <person name="Rokhsar D.S."/>
        </authorList>
    </citation>
    <scope>NUCLEOTIDE SEQUENCE [LARGE SCALE GENOMIC DNA]</scope>
    <source>
        <strain evidence="2">J</strain>
    </source>
</reference>
<gene>
    <name evidence="1" type="ORF">XELAEV_18037385mg</name>
</gene>
<dbReference type="Proteomes" id="UP000694892">
    <property type="component" value="Chromosome 7S"/>
</dbReference>
<evidence type="ECO:0000313" key="1">
    <source>
        <dbReference type="EMBL" id="OCT70464.1"/>
    </source>
</evidence>
<protein>
    <submittedName>
        <fullName evidence="1">Uncharacterized protein</fullName>
    </submittedName>
</protein>
<name>A0A974CC11_XENLA</name>
<sequence length="81" mass="9006">MKEEFSHIGGSPQFFQVTSEGNQYRAFFVCCSYTCSPLYQLNHNCSCKPAQVLVLPVPNLQIGCNFCPRIKVSGLVVGAFR</sequence>
<dbReference type="EMBL" id="CM004479">
    <property type="protein sequence ID" value="OCT70464.1"/>
    <property type="molecule type" value="Genomic_DNA"/>
</dbReference>
<proteinExistence type="predicted"/>
<dbReference type="AlphaFoldDB" id="A0A974CC11"/>
<accession>A0A974CC11</accession>